<dbReference type="PRINTS" id="PR00080">
    <property type="entry name" value="SDRFAMILY"/>
</dbReference>
<evidence type="ECO:0000256" key="1">
    <source>
        <dbReference type="RuleBase" id="RU000363"/>
    </source>
</evidence>
<sequence length="219" mass="22483">MRVAITGASRGIGARLMAAYSSRGAEVMGTSRRGGNGLVALDLAESPDFAPLVASVGDGPLDLLVCNAGIYPDKGQSLDTGFDCATWARSMAVNVAGPFLTVQALLPALRRTASTSGGAKIAIISSAMGSQARAPGGSYIYRASKAAALNVARNLSRDLARDSIVVGAYHPGWVRTDMGGAGAEIDADQSAEGLVARFEELTAATTGCFRNWDGADIPF</sequence>
<dbReference type="PRINTS" id="PR00081">
    <property type="entry name" value="GDHRDH"/>
</dbReference>
<dbReference type="AlphaFoldDB" id="A0A917A7J7"/>
<dbReference type="RefSeq" id="WP_188477695.1">
    <property type="nucleotide sequence ID" value="NZ_BMFJ01000001.1"/>
</dbReference>
<protein>
    <submittedName>
        <fullName evidence="2">Short-chain dehydrogenase</fullName>
    </submittedName>
</protein>
<organism evidence="2 3">
    <name type="scientific">Primorskyibacter flagellatus</name>
    <dbReference type="NCBI Taxonomy" id="1387277"/>
    <lineage>
        <taxon>Bacteria</taxon>
        <taxon>Pseudomonadati</taxon>
        <taxon>Pseudomonadota</taxon>
        <taxon>Alphaproteobacteria</taxon>
        <taxon>Rhodobacterales</taxon>
        <taxon>Roseobacteraceae</taxon>
        <taxon>Primorskyibacter</taxon>
    </lineage>
</organism>
<dbReference type="GO" id="GO:0016616">
    <property type="term" value="F:oxidoreductase activity, acting on the CH-OH group of donors, NAD or NADP as acceptor"/>
    <property type="evidence" value="ECO:0007669"/>
    <property type="project" value="TreeGrafter"/>
</dbReference>
<gene>
    <name evidence="2" type="ORF">GCM10011360_21620</name>
</gene>
<evidence type="ECO:0000313" key="2">
    <source>
        <dbReference type="EMBL" id="GGE33446.1"/>
    </source>
</evidence>
<comment type="caution">
    <text evidence="2">The sequence shown here is derived from an EMBL/GenBank/DDBJ whole genome shotgun (WGS) entry which is preliminary data.</text>
</comment>
<reference evidence="3" key="1">
    <citation type="journal article" date="2019" name="Int. J. Syst. Evol. Microbiol.">
        <title>The Global Catalogue of Microorganisms (GCM) 10K type strain sequencing project: providing services to taxonomists for standard genome sequencing and annotation.</title>
        <authorList>
            <consortium name="The Broad Institute Genomics Platform"/>
            <consortium name="The Broad Institute Genome Sequencing Center for Infectious Disease"/>
            <person name="Wu L."/>
            <person name="Ma J."/>
        </authorList>
    </citation>
    <scope>NUCLEOTIDE SEQUENCE [LARGE SCALE GENOMIC DNA]</scope>
    <source>
        <strain evidence="3">CGMCC 1.12664</strain>
    </source>
</reference>
<dbReference type="Gene3D" id="3.40.50.720">
    <property type="entry name" value="NAD(P)-binding Rossmann-like Domain"/>
    <property type="match status" value="1"/>
</dbReference>
<dbReference type="Pfam" id="PF00106">
    <property type="entry name" value="adh_short"/>
    <property type="match status" value="1"/>
</dbReference>
<dbReference type="EMBL" id="BMFJ01000001">
    <property type="protein sequence ID" value="GGE33446.1"/>
    <property type="molecule type" value="Genomic_DNA"/>
</dbReference>
<proteinExistence type="inferred from homology"/>
<dbReference type="PANTHER" id="PTHR45458">
    <property type="entry name" value="SHORT-CHAIN DEHYDROGENASE/REDUCTASE SDR"/>
    <property type="match status" value="1"/>
</dbReference>
<dbReference type="Proteomes" id="UP000612855">
    <property type="component" value="Unassembled WGS sequence"/>
</dbReference>
<dbReference type="PANTHER" id="PTHR45458:SF1">
    <property type="entry name" value="SHORT CHAIN DEHYDROGENASE"/>
    <property type="match status" value="1"/>
</dbReference>
<dbReference type="InterPro" id="IPR036291">
    <property type="entry name" value="NAD(P)-bd_dom_sf"/>
</dbReference>
<evidence type="ECO:0000313" key="3">
    <source>
        <dbReference type="Proteomes" id="UP000612855"/>
    </source>
</evidence>
<comment type="similarity">
    <text evidence="1">Belongs to the short-chain dehydrogenases/reductases (SDR) family.</text>
</comment>
<name>A0A917A7J7_9RHOB</name>
<dbReference type="SUPFAM" id="SSF51735">
    <property type="entry name" value="NAD(P)-binding Rossmann-fold domains"/>
    <property type="match status" value="1"/>
</dbReference>
<dbReference type="InterPro" id="IPR002347">
    <property type="entry name" value="SDR_fam"/>
</dbReference>
<keyword evidence="3" id="KW-1185">Reference proteome</keyword>
<accession>A0A917A7J7</accession>
<dbReference type="InterPro" id="IPR052184">
    <property type="entry name" value="SDR_enzymes"/>
</dbReference>